<sequence length="210" mass="23873">MKFIKSIILSVVVLFSLSACGMTQELDQAIDSTTAITTDLKAQKKDVAKLEELTRKVKDTLDKDLADQSDDTFYQNEEGFLYKNVQKRNEILTTLVDHKKLVKKQRKEIDTIVSKKAVDVDNKKLRLIASSLTIIENNYEALILYLTTGLEQEDDLYNALPLDDLATRMSVIERNNGSITMLSEETLSNIDYTLDLIETFQKNAKLTKTK</sequence>
<accession>A0A4S3B8C5</accession>
<name>A0A4S3B8C5_9ENTE</name>
<dbReference type="OrthoDB" id="2199508at2"/>
<evidence type="ECO:0000313" key="3">
    <source>
        <dbReference type="Proteomes" id="UP000310506"/>
    </source>
</evidence>
<dbReference type="RefSeq" id="WP_136135776.1">
    <property type="nucleotide sequence ID" value="NZ_SDGV01000001.1"/>
</dbReference>
<evidence type="ECO:0000313" key="2">
    <source>
        <dbReference type="EMBL" id="THB62390.1"/>
    </source>
</evidence>
<keyword evidence="1" id="KW-0732">Signal</keyword>
<reference evidence="2 3" key="1">
    <citation type="submission" date="2019-01" db="EMBL/GenBank/DDBJ databases">
        <title>Vagococcus silagei sp. nov. isolated from brewer's grain.</title>
        <authorList>
            <person name="Guu J.-R."/>
        </authorList>
    </citation>
    <scope>NUCLEOTIDE SEQUENCE [LARGE SCALE GENOMIC DNA]</scope>
    <source>
        <strain evidence="2 3">2B-2</strain>
    </source>
</reference>
<comment type="caution">
    <text evidence="2">The sequence shown here is derived from an EMBL/GenBank/DDBJ whole genome shotgun (WGS) entry which is preliminary data.</text>
</comment>
<dbReference type="Proteomes" id="UP000310506">
    <property type="component" value="Unassembled WGS sequence"/>
</dbReference>
<evidence type="ECO:0000256" key="1">
    <source>
        <dbReference type="SAM" id="SignalP"/>
    </source>
</evidence>
<gene>
    <name evidence="2" type="ORF">ESZ54_00835</name>
</gene>
<feature type="chain" id="PRO_5039143620" evidence="1">
    <location>
        <begin position="22"/>
        <end position="210"/>
    </location>
</feature>
<protein>
    <submittedName>
        <fullName evidence="2">Uncharacterized protein</fullName>
    </submittedName>
</protein>
<keyword evidence="3" id="KW-1185">Reference proteome</keyword>
<dbReference type="PROSITE" id="PS51257">
    <property type="entry name" value="PROKAR_LIPOPROTEIN"/>
    <property type="match status" value="1"/>
</dbReference>
<dbReference type="AlphaFoldDB" id="A0A4S3B8C5"/>
<proteinExistence type="predicted"/>
<dbReference type="EMBL" id="SDGV01000001">
    <property type="protein sequence ID" value="THB62390.1"/>
    <property type="molecule type" value="Genomic_DNA"/>
</dbReference>
<organism evidence="2 3">
    <name type="scientific">Vagococcus silagei</name>
    <dbReference type="NCBI Taxonomy" id="2508885"/>
    <lineage>
        <taxon>Bacteria</taxon>
        <taxon>Bacillati</taxon>
        <taxon>Bacillota</taxon>
        <taxon>Bacilli</taxon>
        <taxon>Lactobacillales</taxon>
        <taxon>Enterococcaceae</taxon>
        <taxon>Vagococcus</taxon>
    </lineage>
</organism>
<feature type="signal peptide" evidence="1">
    <location>
        <begin position="1"/>
        <end position="21"/>
    </location>
</feature>